<comment type="similarity">
    <text evidence="2 10">Belongs to the HAK/KUP transporter (TC 2.A.72.3) family.</text>
</comment>
<dbReference type="GO" id="GO:0015079">
    <property type="term" value="F:potassium ion transmembrane transporter activity"/>
    <property type="evidence" value="ECO:0007669"/>
    <property type="project" value="UniProtKB-UniRule"/>
</dbReference>
<evidence type="ECO:0000259" key="12">
    <source>
        <dbReference type="Pfam" id="PF02705"/>
    </source>
</evidence>
<feature type="transmembrane region" description="Helical" evidence="10">
    <location>
        <begin position="187"/>
        <end position="218"/>
    </location>
</feature>
<evidence type="ECO:0000256" key="10">
    <source>
        <dbReference type="RuleBase" id="RU321113"/>
    </source>
</evidence>
<feature type="transmembrane region" description="Helical" evidence="10">
    <location>
        <begin position="374"/>
        <end position="394"/>
    </location>
</feature>
<keyword evidence="3" id="KW-0813">Transport</keyword>
<feature type="transmembrane region" description="Helical" evidence="10">
    <location>
        <begin position="230"/>
        <end position="245"/>
    </location>
</feature>
<keyword evidence="9 10" id="KW-0472">Membrane</keyword>
<sequence>MEDSDHIQELPEDSRRPTSQPNKLSFKKLKRFDSMDLESSKIPGRHRHRSSKDLSWSIILHLAFQSLGVVYGDLVTSPLYVLPSIFADGVKQHDDIIGVLSLIWYTLTLIPIVKYMCIVLYANDNGDGGTFALYSLICRYVKVGLVPSQQPEDADVSNYRLELPKNRSHKLASALKYKLEKSNFAKYSLLFATLLGTSMLIGDGVLTPCISVLSAVGGIKKATPKLTDDMIVWISAAILVFLFMVQKYGTDKVGYSFAPIMVVWCTLISGVGIFNFITYDPTVAKAINPMYIVNYFRRNPKEAWISLGDVVLCITGIEALFADVGHFSVKSIQICTYFFIYPSVMLAYTGECSYLRKHPEGGPDAFYKSIPDPLYWPTFVVAVFASIIGSQSLISGTFSIIQQSLSLGCFPNVKVVRTSSKYEGQVYIPEVNYLLMLACLGVTFSFRTSNSIGNAYGLAVVFVLVLTSCFMVLVMLIVWKTNIFFVIPYVLVIGSLELLFLSSVLYKFPQGGYLPLAFSSVLIIIMFIWNAVYRRKYYYDLEQKVPSTKLEEMVANTLRVPGLALFYSEVVQGIPPIFKQYVENVPALHTVVVIVSIKSLPISKVPVEERFLFRRVEPRKLNMFRCVVRYGYMDLRKETEPLEMMLIENLREFIREDILLSQKPVKNVNIVEDDVNQIVNEGDQQEELESEIQVLNQASEAGVSHLISENEVIASKGSNIGKRILIDYAYNFLEKNSRKSHKAFHIPQQRMLKVGMTYEL</sequence>
<evidence type="ECO:0000259" key="13">
    <source>
        <dbReference type="Pfam" id="PF22776"/>
    </source>
</evidence>
<dbReference type="InterPro" id="IPR053952">
    <property type="entry name" value="K_trans_C"/>
</dbReference>
<feature type="transmembrane region" description="Helical" evidence="10">
    <location>
        <begin position="431"/>
        <end position="449"/>
    </location>
</feature>
<keyword evidence="5 10" id="KW-0812">Transmembrane</keyword>
<comment type="caution">
    <text evidence="14">The sequence shown here is derived from an EMBL/GenBank/DDBJ whole genome shotgun (WGS) entry which is preliminary data.</text>
</comment>
<evidence type="ECO:0000256" key="8">
    <source>
        <dbReference type="ARBA" id="ARBA00023065"/>
    </source>
</evidence>
<dbReference type="AlphaFoldDB" id="A0AAV5KT31"/>
<keyword evidence="4 10" id="KW-0633">Potassium transport</keyword>
<feature type="compositionally biased region" description="Basic and acidic residues" evidence="11">
    <location>
        <begin position="1"/>
        <end position="16"/>
    </location>
</feature>
<keyword evidence="15" id="KW-1185">Reference proteome</keyword>
<keyword evidence="7 10" id="KW-1133">Transmembrane helix</keyword>
<feature type="domain" description="K+ potassium transporter integral membrane" evidence="12">
    <location>
        <begin position="62"/>
        <end position="550"/>
    </location>
</feature>
<evidence type="ECO:0000313" key="15">
    <source>
        <dbReference type="Proteomes" id="UP001054252"/>
    </source>
</evidence>
<comment type="function">
    <text evidence="10">Potassium transporter.</text>
</comment>
<evidence type="ECO:0000256" key="2">
    <source>
        <dbReference type="ARBA" id="ARBA00008440"/>
    </source>
</evidence>
<evidence type="ECO:0000256" key="1">
    <source>
        <dbReference type="ARBA" id="ARBA00004651"/>
    </source>
</evidence>
<feature type="domain" description="K+ potassium transporter C-terminal" evidence="13">
    <location>
        <begin position="561"/>
        <end position="760"/>
    </location>
</feature>
<gene>
    <name evidence="14" type="ORF">SLEP1_g36946</name>
</gene>
<keyword evidence="8 10" id="KW-0406">Ion transport</keyword>
<dbReference type="GO" id="GO:0005886">
    <property type="term" value="C:plasma membrane"/>
    <property type="evidence" value="ECO:0007669"/>
    <property type="project" value="UniProtKB-SubCell"/>
</dbReference>
<feature type="transmembrane region" description="Helical" evidence="10">
    <location>
        <begin position="54"/>
        <end position="76"/>
    </location>
</feature>
<feature type="transmembrane region" description="Helical" evidence="10">
    <location>
        <begin position="257"/>
        <end position="277"/>
    </location>
</feature>
<evidence type="ECO:0000256" key="5">
    <source>
        <dbReference type="ARBA" id="ARBA00022692"/>
    </source>
</evidence>
<dbReference type="PANTHER" id="PTHR30540">
    <property type="entry name" value="OSMOTIC STRESS POTASSIUM TRANSPORTER"/>
    <property type="match status" value="1"/>
</dbReference>
<dbReference type="EMBL" id="BPVZ01000077">
    <property type="protein sequence ID" value="GKV27822.1"/>
    <property type="molecule type" value="Genomic_DNA"/>
</dbReference>
<dbReference type="PANTHER" id="PTHR30540:SF117">
    <property type="entry name" value="POTASSIUM TRANSPORTER"/>
    <property type="match status" value="1"/>
</dbReference>
<dbReference type="Pfam" id="PF02705">
    <property type="entry name" value="K_trans"/>
    <property type="match status" value="1"/>
</dbReference>
<dbReference type="InterPro" id="IPR003855">
    <property type="entry name" value="K+_transporter"/>
</dbReference>
<evidence type="ECO:0000256" key="11">
    <source>
        <dbReference type="SAM" id="MobiDB-lite"/>
    </source>
</evidence>
<evidence type="ECO:0000256" key="7">
    <source>
        <dbReference type="ARBA" id="ARBA00022989"/>
    </source>
</evidence>
<feature type="transmembrane region" description="Helical" evidence="10">
    <location>
        <begin position="303"/>
        <end position="322"/>
    </location>
</feature>
<evidence type="ECO:0000256" key="4">
    <source>
        <dbReference type="ARBA" id="ARBA00022538"/>
    </source>
</evidence>
<feature type="transmembrane region" description="Helical" evidence="10">
    <location>
        <begin position="486"/>
        <end position="506"/>
    </location>
</feature>
<dbReference type="NCBIfam" id="TIGR00794">
    <property type="entry name" value="kup"/>
    <property type="match status" value="1"/>
</dbReference>
<evidence type="ECO:0000256" key="6">
    <source>
        <dbReference type="ARBA" id="ARBA00022958"/>
    </source>
</evidence>
<feature type="transmembrane region" description="Helical" evidence="10">
    <location>
        <begin position="455"/>
        <end position="479"/>
    </location>
</feature>
<dbReference type="Proteomes" id="UP001054252">
    <property type="component" value="Unassembled WGS sequence"/>
</dbReference>
<feature type="transmembrane region" description="Helical" evidence="10">
    <location>
        <begin position="334"/>
        <end position="354"/>
    </location>
</feature>
<organism evidence="14 15">
    <name type="scientific">Rubroshorea leprosula</name>
    <dbReference type="NCBI Taxonomy" id="152421"/>
    <lineage>
        <taxon>Eukaryota</taxon>
        <taxon>Viridiplantae</taxon>
        <taxon>Streptophyta</taxon>
        <taxon>Embryophyta</taxon>
        <taxon>Tracheophyta</taxon>
        <taxon>Spermatophyta</taxon>
        <taxon>Magnoliopsida</taxon>
        <taxon>eudicotyledons</taxon>
        <taxon>Gunneridae</taxon>
        <taxon>Pentapetalae</taxon>
        <taxon>rosids</taxon>
        <taxon>malvids</taxon>
        <taxon>Malvales</taxon>
        <taxon>Dipterocarpaceae</taxon>
        <taxon>Rubroshorea</taxon>
    </lineage>
</organism>
<evidence type="ECO:0000256" key="3">
    <source>
        <dbReference type="ARBA" id="ARBA00022448"/>
    </source>
</evidence>
<feature type="transmembrane region" description="Helical" evidence="10">
    <location>
        <begin position="512"/>
        <end position="533"/>
    </location>
</feature>
<keyword evidence="6 10" id="KW-0630">Potassium</keyword>
<feature type="transmembrane region" description="Helical" evidence="10">
    <location>
        <begin position="96"/>
        <end position="113"/>
    </location>
</feature>
<feature type="region of interest" description="Disordered" evidence="11">
    <location>
        <begin position="1"/>
        <end position="22"/>
    </location>
</feature>
<comment type="subcellular location">
    <subcellularLocation>
        <location evidence="1">Cell membrane</location>
        <topology evidence="1">Multi-pass membrane protein</topology>
    </subcellularLocation>
    <subcellularLocation>
        <location evidence="10">Membrane</location>
        <topology evidence="10">Multi-pass membrane protein</topology>
    </subcellularLocation>
</comment>
<evidence type="ECO:0000313" key="14">
    <source>
        <dbReference type="EMBL" id="GKV27822.1"/>
    </source>
</evidence>
<accession>A0AAV5KT31</accession>
<reference evidence="14 15" key="1">
    <citation type="journal article" date="2021" name="Commun. Biol.">
        <title>The genome of Shorea leprosula (Dipterocarpaceae) highlights the ecological relevance of drought in aseasonal tropical rainforests.</title>
        <authorList>
            <person name="Ng K.K.S."/>
            <person name="Kobayashi M.J."/>
            <person name="Fawcett J.A."/>
            <person name="Hatakeyama M."/>
            <person name="Paape T."/>
            <person name="Ng C.H."/>
            <person name="Ang C.C."/>
            <person name="Tnah L.H."/>
            <person name="Lee C.T."/>
            <person name="Nishiyama T."/>
            <person name="Sese J."/>
            <person name="O'Brien M.J."/>
            <person name="Copetti D."/>
            <person name="Mohd Noor M.I."/>
            <person name="Ong R.C."/>
            <person name="Putra M."/>
            <person name="Sireger I.Z."/>
            <person name="Indrioko S."/>
            <person name="Kosugi Y."/>
            <person name="Izuno A."/>
            <person name="Isagi Y."/>
            <person name="Lee S.L."/>
            <person name="Shimizu K.K."/>
        </authorList>
    </citation>
    <scope>NUCLEOTIDE SEQUENCE [LARGE SCALE GENOMIC DNA]</scope>
    <source>
        <strain evidence="14">214</strain>
    </source>
</reference>
<evidence type="ECO:0000256" key="9">
    <source>
        <dbReference type="ARBA" id="ARBA00023136"/>
    </source>
</evidence>
<dbReference type="Pfam" id="PF22776">
    <property type="entry name" value="K_trans_C"/>
    <property type="match status" value="1"/>
</dbReference>
<dbReference type="InterPro" id="IPR053951">
    <property type="entry name" value="K_trans_N"/>
</dbReference>
<proteinExistence type="inferred from homology"/>
<name>A0AAV5KT31_9ROSI</name>
<protein>
    <recommendedName>
        <fullName evidence="10">Potassium transporter</fullName>
    </recommendedName>
</protein>